<dbReference type="InterPro" id="IPR036866">
    <property type="entry name" value="RibonucZ/Hydroxyglut_hydro"/>
</dbReference>
<comment type="caution">
    <text evidence="3">The sequence shown here is derived from an EMBL/GenBank/DDBJ whole genome shotgun (WGS) entry which is preliminary data.</text>
</comment>
<dbReference type="AlphaFoldDB" id="A0A512CAC4"/>
<feature type="transmembrane region" description="Helical" evidence="1">
    <location>
        <begin position="7"/>
        <end position="32"/>
    </location>
</feature>
<evidence type="ECO:0000313" key="4">
    <source>
        <dbReference type="Proteomes" id="UP000321301"/>
    </source>
</evidence>
<keyword evidence="1" id="KW-0812">Transmembrane</keyword>
<reference evidence="3 4" key="1">
    <citation type="submission" date="2019-07" db="EMBL/GenBank/DDBJ databases">
        <title>Whole genome shotgun sequence of Cyclobacterium qasimii NBRC 106168.</title>
        <authorList>
            <person name="Hosoyama A."/>
            <person name="Uohara A."/>
            <person name="Ohji S."/>
            <person name="Ichikawa N."/>
        </authorList>
    </citation>
    <scope>NUCLEOTIDE SEQUENCE [LARGE SCALE GENOMIC DNA]</scope>
    <source>
        <strain evidence="3 4">NBRC 106168</strain>
    </source>
</reference>
<name>A0A512CAC4_9BACT</name>
<evidence type="ECO:0000256" key="1">
    <source>
        <dbReference type="SAM" id="Phobius"/>
    </source>
</evidence>
<dbReference type="PANTHER" id="PTHR15032">
    <property type="entry name" value="N-ACYL-PHOSPHATIDYLETHANOLAMINE-HYDROLYZING PHOSPHOLIPASE D"/>
    <property type="match status" value="1"/>
</dbReference>
<keyword evidence="1" id="KW-0472">Membrane</keyword>
<feature type="domain" description="Metallo-beta-lactamase" evidence="2">
    <location>
        <begin position="117"/>
        <end position="324"/>
    </location>
</feature>
<organism evidence="3 4">
    <name type="scientific">Cyclobacterium qasimii</name>
    <dbReference type="NCBI Taxonomy" id="1350429"/>
    <lineage>
        <taxon>Bacteria</taxon>
        <taxon>Pseudomonadati</taxon>
        <taxon>Bacteroidota</taxon>
        <taxon>Cytophagia</taxon>
        <taxon>Cytophagales</taxon>
        <taxon>Cyclobacteriaceae</taxon>
        <taxon>Cyclobacterium</taxon>
    </lineage>
</organism>
<evidence type="ECO:0000313" key="3">
    <source>
        <dbReference type="EMBL" id="GEO21120.1"/>
    </source>
</evidence>
<dbReference type="SUPFAM" id="SSF56281">
    <property type="entry name" value="Metallo-hydrolase/oxidoreductase"/>
    <property type="match status" value="1"/>
</dbReference>
<dbReference type="InterPro" id="IPR001279">
    <property type="entry name" value="Metallo-B-lactamas"/>
</dbReference>
<dbReference type="PANTHER" id="PTHR15032:SF4">
    <property type="entry name" value="N-ACYL-PHOSPHATIDYLETHANOLAMINE-HYDROLYZING PHOSPHOLIPASE D"/>
    <property type="match status" value="1"/>
</dbReference>
<proteinExistence type="predicted"/>
<sequence>MKTLKKIIYSMIALLIGTIALVVIAGFLFLHFSPEFGGKASEKQRALYPKSEHFKEGKFINNGDVNMELSGGDMLKAIKGMIRPIPHSVPDENIETLKIDSLDIVQYGPKTRLVWFGHSSFLLQISNKTILIDPMFGNVPAPHPMLGTKRFSSELPIAIEKIPSIDAVFISHDHYDHLDYGSIQKLKDKVKTFYTPLGVGAHLEAWGVDQANIVELDWWEEVNFEDLTFRCTPAQHFSGRGISDRAQTLWSSWIIQSPTENLFFSGDSGYASHFKEIGEKYGPFDLALMECGQYNELWPTVHMFPEETAMAGVDVKAKTIMPIHWGAFKLSHHTWTDPVERVTKKAEALGLGIITPRIGEPIVLDSLIMSEPNWWQH</sequence>
<keyword evidence="1" id="KW-1133">Transmembrane helix</keyword>
<dbReference type="Pfam" id="PF12706">
    <property type="entry name" value="Lactamase_B_2"/>
    <property type="match status" value="1"/>
</dbReference>
<dbReference type="SMART" id="SM00849">
    <property type="entry name" value="Lactamase_B"/>
    <property type="match status" value="1"/>
</dbReference>
<evidence type="ECO:0000259" key="2">
    <source>
        <dbReference type="SMART" id="SM00849"/>
    </source>
</evidence>
<dbReference type="Gene3D" id="3.60.15.10">
    <property type="entry name" value="Ribonuclease Z/Hydroxyacylglutathione hydrolase-like"/>
    <property type="match status" value="1"/>
</dbReference>
<dbReference type="GO" id="GO:0070290">
    <property type="term" value="F:N-acylphosphatidylethanolamine-specific phospholipase D activity"/>
    <property type="evidence" value="ECO:0007669"/>
    <property type="project" value="InterPro"/>
</dbReference>
<keyword evidence="4" id="KW-1185">Reference proteome</keyword>
<dbReference type="GO" id="GO:0008270">
    <property type="term" value="F:zinc ion binding"/>
    <property type="evidence" value="ECO:0007669"/>
    <property type="project" value="InterPro"/>
</dbReference>
<dbReference type="PIRSF" id="PIRSF038896">
    <property type="entry name" value="NAPE-PLD"/>
    <property type="match status" value="1"/>
</dbReference>
<protein>
    <submittedName>
        <fullName evidence="3">Membrane protein</fullName>
    </submittedName>
</protein>
<gene>
    <name evidence="3" type="ORF">CQA01_16540</name>
</gene>
<dbReference type="GO" id="GO:0005737">
    <property type="term" value="C:cytoplasm"/>
    <property type="evidence" value="ECO:0007669"/>
    <property type="project" value="TreeGrafter"/>
</dbReference>
<dbReference type="EMBL" id="BJYV01000006">
    <property type="protein sequence ID" value="GEO21120.1"/>
    <property type="molecule type" value="Genomic_DNA"/>
</dbReference>
<dbReference type="InterPro" id="IPR024884">
    <property type="entry name" value="NAPE-PLD"/>
</dbReference>
<dbReference type="Proteomes" id="UP000321301">
    <property type="component" value="Unassembled WGS sequence"/>
</dbReference>
<accession>A0A512CAC4</accession>